<evidence type="ECO:0000313" key="1">
    <source>
        <dbReference type="EMBL" id="BAG41647.1"/>
    </source>
</evidence>
<dbReference type="KEGG" id="vg:6369966"/>
<organism evidence="1 2">
    <name type="scientific">Ralstonia phage phiRSL1</name>
    <dbReference type="NCBI Taxonomy" id="1980924"/>
    <lineage>
        <taxon>Viruses</taxon>
        <taxon>Duplodnaviria</taxon>
        <taxon>Heunggongvirae</taxon>
        <taxon>Uroviricota</taxon>
        <taxon>Caudoviricetes</taxon>
        <taxon>Mieseafarmvirus</taxon>
        <taxon>Mieseafarmvirus RSL1</taxon>
    </lineage>
</organism>
<name>B2ZYH9_9CAUD</name>
<evidence type="ECO:0000313" key="2">
    <source>
        <dbReference type="Proteomes" id="UP000001034"/>
    </source>
</evidence>
<dbReference type="OrthoDB" id="27168at10239"/>
<proteinExistence type="predicted"/>
<accession>B2ZYH9</accession>
<dbReference type="Proteomes" id="UP000001034">
    <property type="component" value="Segment"/>
</dbReference>
<dbReference type="GeneID" id="6369966"/>
<dbReference type="EMBL" id="AB366653">
    <property type="protein sequence ID" value="BAG41647.1"/>
    <property type="molecule type" value="Genomic_DNA"/>
</dbReference>
<sequence length="594" mass="63657">MPSTVLTLSDATVDFDQFVSQFQSNLQTRQSWKGTLPTQTSSTLVDFASAVGTFAQGRIRRSYEDAYAETALSDDAILSIAQMQGLRITRWLPSAMTVTLTSSSVVSIPPLTQFSCAGNYFFNRQQLTLAANSPTTVTLYEGQIYSYGMAGLGTERQTWVSTQDSFVISDQDVWVQVNGTFIPKSFGTLWNYDGLPAFADLTLSDGRLITVFGNLGGVSGQFGTIPQVNDIVTISYPVTQGQAGDSIITLNKAVTVVGFSSITGVATSNPTGGSSEKSIVAYKNVASGSFGTYSSAVTKSQYQALIATYPGVKDAVTQAQREIDPGDVRWMNVIRVSALTSSPWTQDQIQSFLNYCQSVTMYAAYFLWQDPIAIPRDVNVDVFVFNSAIPSQVQQNSVTALTNLFAPRPGLLMTNFYTSDLIETVVNASPGQVSYVRVNSPVGPMIVTAPESPLPTFTILPSLGTLGPLVYAYAVSTTLTNGDVGYPTKWIFPQITDPGNTHAITLTWPAVAGAASYQVWGRQAGGLGLLANVPATSTTFTDNGSITPSGGLPSSGEFPIRYNSLSSLTVNAYYSERQQPTITDADPTRLLGGQ</sequence>
<keyword evidence="2" id="KW-1185">Reference proteome</keyword>
<reference evidence="1 2" key="1">
    <citation type="journal article" date="2010" name="Virology">
        <title>A jumbo phage infecting the phytopathogen Ralstonia solanacearum defines a new lineage of the Myoviridae family.</title>
        <authorList>
            <person name="Yamada T."/>
            <person name="Satoh S."/>
            <person name="Ishikawa H."/>
            <person name="Fujiwara A."/>
            <person name="Kawasaki T."/>
            <person name="Fujie M."/>
            <person name="Ogata H."/>
        </authorList>
    </citation>
    <scope>NUCLEOTIDE SEQUENCE [LARGE SCALE GENOMIC DNA]</scope>
</reference>
<dbReference type="InterPro" id="IPR013783">
    <property type="entry name" value="Ig-like_fold"/>
</dbReference>
<protein>
    <submittedName>
        <fullName evidence="1">Uncharacterized protein</fullName>
    </submittedName>
</protein>
<dbReference type="RefSeq" id="YP_001950077.1">
    <property type="nucleotide sequence ID" value="NC_010811.2"/>
</dbReference>
<dbReference type="Gene3D" id="2.60.40.10">
    <property type="entry name" value="Immunoglobulins"/>
    <property type="match status" value="1"/>
</dbReference>